<dbReference type="Proteomes" id="UP000004302">
    <property type="component" value="Chromosome"/>
</dbReference>
<organism evidence="1">
    <name type="scientific">Listeria seeligeri FSL N1-067</name>
    <dbReference type="NCBI Taxonomy" id="702453"/>
    <lineage>
        <taxon>Bacteria</taxon>
        <taxon>Bacillati</taxon>
        <taxon>Bacillota</taxon>
        <taxon>Bacilli</taxon>
        <taxon>Bacillales</taxon>
        <taxon>Listeriaceae</taxon>
        <taxon>Listeria</taxon>
    </lineage>
</organism>
<proteinExistence type="predicted"/>
<dbReference type="PATRIC" id="fig|702453.3.peg.1250"/>
<dbReference type="EMBL" id="ADXJ01000616">
    <property type="protein sequence ID" value="EFS00295.1"/>
    <property type="molecule type" value="Genomic_DNA"/>
</dbReference>
<accession>E3ZQ01</accession>
<dbReference type="HOGENOM" id="CLU_3329676_0_0_9"/>
<comment type="caution">
    <text evidence="1">The sequence shown here is derived from an EMBL/GenBank/DDBJ whole genome shotgun (WGS) entry which is preliminary data.</text>
</comment>
<protein>
    <submittedName>
        <fullName evidence="1">ECF subfamily RNA polymerase sigma factor</fullName>
    </submittedName>
</protein>
<evidence type="ECO:0000313" key="1">
    <source>
        <dbReference type="EMBL" id="EFS00295.1"/>
    </source>
</evidence>
<sequence>MGPFYNLEINEKSVEDTFSRISLLNDRFFVYNKTISKK</sequence>
<gene>
    <name evidence="1" type="ORF">NT03LS_1548</name>
</gene>
<name>E3ZQ01_LISSE</name>
<reference evidence="1" key="1">
    <citation type="journal article" date="2010" name="Microbiol. Resour. Announc.">
        <title>Comparative genomics of the bacterial genus Listeria: Genome evolution is characterized by limited gene acquisition and limited gene loss.</title>
        <authorList>
            <person name="den Bakker H.C."/>
            <person name="Cummings C.A."/>
            <person name="Ferreira V."/>
            <person name="Vatta P."/>
            <person name="Orsi R.H."/>
            <person name="Degoricija L."/>
            <person name="Barker M."/>
            <person name="Petrauskene O."/>
            <person name="Furtado M.R."/>
            <person name="Wiedmann M."/>
        </authorList>
    </citation>
    <scope>NUCLEOTIDE SEQUENCE [LARGE SCALE GENOMIC DNA]</scope>
    <source>
        <strain evidence="1">FSL N1-067</strain>
    </source>
</reference>
<dbReference type="AlphaFoldDB" id="E3ZQ01"/>